<feature type="signal peptide" evidence="2">
    <location>
        <begin position="1"/>
        <end position="28"/>
    </location>
</feature>
<dbReference type="GO" id="GO:0009279">
    <property type="term" value="C:cell outer membrane"/>
    <property type="evidence" value="ECO:0007669"/>
    <property type="project" value="TreeGrafter"/>
</dbReference>
<feature type="domain" description="Inverse autotransporter beta-domain" evidence="3">
    <location>
        <begin position="50"/>
        <end position="328"/>
    </location>
</feature>
<comment type="caution">
    <text evidence="4">The sequence shown here is derived from an EMBL/GenBank/DDBJ whole genome shotgun (WGS) entry which is preliminary data.</text>
</comment>
<evidence type="ECO:0000259" key="3">
    <source>
        <dbReference type="Pfam" id="PF11924"/>
    </source>
</evidence>
<dbReference type="Pfam" id="PF11924">
    <property type="entry name" value="IAT_beta"/>
    <property type="match status" value="1"/>
</dbReference>
<gene>
    <name evidence="4" type="ORF">PLESHI_09929</name>
</gene>
<keyword evidence="5" id="KW-1185">Reference proteome</keyword>
<dbReference type="OrthoDB" id="8320584at2"/>
<evidence type="ECO:0000313" key="4">
    <source>
        <dbReference type="EMBL" id="EON88570.1"/>
    </source>
</evidence>
<dbReference type="Proteomes" id="UP000014012">
    <property type="component" value="Unassembled WGS sequence"/>
</dbReference>
<dbReference type="InterPro" id="IPR051715">
    <property type="entry name" value="Intimin-Invasin_domain"/>
</dbReference>
<dbReference type="RefSeq" id="WP_010863596.1">
    <property type="nucleotide sequence ID" value="NZ_KB944511.1"/>
</dbReference>
<evidence type="ECO:0000313" key="5">
    <source>
        <dbReference type="Proteomes" id="UP000014012"/>
    </source>
</evidence>
<dbReference type="HOGENOM" id="CLU_410979_0_0_6"/>
<dbReference type="Gene3D" id="2.40.160.160">
    <property type="entry name" value="Inverse autotransporter, beta-domain"/>
    <property type="match status" value="1"/>
</dbReference>
<dbReference type="PATRIC" id="fig|1315976.3.peg.1862"/>
<dbReference type="Gene3D" id="2.60.40.2700">
    <property type="match status" value="1"/>
</dbReference>
<evidence type="ECO:0000256" key="1">
    <source>
        <dbReference type="ARBA" id="ARBA00010116"/>
    </source>
</evidence>
<dbReference type="InterPro" id="IPR024519">
    <property type="entry name" value="IAT_beta"/>
</dbReference>
<proteinExistence type="inferred from homology"/>
<dbReference type="PANTHER" id="PTHR39576">
    <property type="entry name" value="ATTACHING AND EFFACING PROTEIN HOMOLOG-RELATED-RELATED"/>
    <property type="match status" value="1"/>
</dbReference>
<organism evidence="4 5">
    <name type="scientific">Plesiomonas shigelloides 302-73</name>
    <dbReference type="NCBI Taxonomy" id="1315976"/>
    <lineage>
        <taxon>Bacteria</taxon>
        <taxon>Pseudomonadati</taxon>
        <taxon>Pseudomonadota</taxon>
        <taxon>Gammaproteobacteria</taxon>
        <taxon>Enterobacterales</taxon>
        <taxon>Enterobacteriaceae</taxon>
        <taxon>Plesiomonas</taxon>
    </lineage>
</organism>
<dbReference type="EMBL" id="AQQO01000336">
    <property type="protein sequence ID" value="EON88570.1"/>
    <property type="molecule type" value="Genomic_DNA"/>
</dbReference>
<feature type="chain" id="PRO_5004451435" evidence="2">
    <location>
        <begin position="29"/>
        <end position="659"/>
    </location>
</feature>
<sequence>MILKKTPLARFLTWSIILMQSGVPIATAQTISEMASPDEQWDTWLADKASTLAAQAQEGNLDDYAKSQLKSYPESLANQAITTGINKLLPNAQFRGGVSLDSTRFRSAEVDLLIPVWKNSSALMFGQFGLRTHDNDSFNGRTFINAGIGYRQDHGDWLLGVNTFLDADVRYNHLRGSVGLEAFRDTISLSGNYYFPLTNWKESKVIDFHDERPAQGFDIKAKGSLPSVPWIGAELALEKYYGDKVDILGNDTLTKNPQALSGAVSWRPVPIVEFKAGYKDAGSGGSQGEGSININYAFGTPLSDQLDSSRVVPATNASNKTAFVDRNNNIVMEFREQASKISVNALPVSGVAGQTVTLHAGISSRYPVSKIEWFGDQELMAGLHDPSNLNSSLTLPNLPLDITHSKEYGLFIKVTDSRGNSVTSERIPVVVQVNPDTFRAHLNVIHDDVRYEDGVFVLPSPEVGSTDGSIIEWHYVRERSKNEWTSIKPDSVSYSSEASNLSFKSLGGEERDGHWVERVQVIVHEQTNRAVLQPIDLNISATGPNGSHTVTGTVRMTPEIKLINKVSSVAVVFEPGTDELNGSTMAPVVGSTLQAKTLCEATVDCTADFNYQWEVSKDGTYWHSIPGATTATWTMPAMLDNKSMQNLQVRVRVVSEING</sequence>
<evidence type="ECO:0000256" key="2">
    <source>
        <dbReference type="SAM" id="SignalP"/>
    </source>
</evidence>
<name>R8AQF9_PLESH</name>
<dbReference type="InterPro" id="IPR038177">
    <property type="entry name" value="IAT_beta_sf"/>
</dbReference>
<dbReference type="Gene3D" id="2.60.40.10">
    <property type="entry name" value="Immunoglobulins"/>
    <property type="match status" value="1"/>
</dbReference>
<dbReference type="AlphaFoldDB" id="R8AQF9"/>
<accession>R8AQF9</accession>
<protein>
    <submittedName>
        <fullName evidence="4">Invasin-like protein</fullName>
    </submittedName>
</protein>
<dbReference type="PANTHER" id="PTHR39576:SF2">
    <property type="entry name" value="ATTACHING AND EFFACING PROTEIN HOMOLOG-RELATED"/>
    <property type="match status" value="1"/>
</dbReference>
<keyword evidence="2" id="KW-0732">Signal</keyword>
<dbReference type="InterPro" id="IPR013783">
    <property type="entry name" value="Ig-like_fold"/>
</dbReference>
<comment type="similarity">
    <text evidence="1">Belongs to the intimin/invasin family.</text>
</comment>
<reference evidence="4 5" key="1">
    <citation type="journal article" date="2013" name="Genome Announc.">
        <title>Genome Sequence of Plesiomonas shigelloides Strain 302-73 (Serotype O1).</title>
        <authorList>
            <person name="Pique N."/>
            <person name="Aquilini E."/>
            <person name="Alioto T."/>
            <person name="Minana-Galbis D."/>
            <person name="Tomas J.M."/>
        </authorList>
    </citation>
    <scope>NUCLEOTIDE SEQUENCE [LARGE SCALE GENOMIC DNA]</scope>
    <source>
        <strain evidence="4 5">302-73</strain>
    </source>
</reference>